<evidence type="ECO:0000313" key="3">
    <source>
        <dbReference type="Proteomes" id="UP001066276"/>
    </source>
</evidence>
<protein>
    <submittedName>
        <fullName evidence="2">Uncharacterized protein</fullName>
    </submittedName>
</protein>
<reference evidence="2" key="1">
    <citation type="journal article" date="2022" name="bioRxiv">
        <title>Sequencing and chromosome-scale assembly of the giantPleurodeles waltlgenome.</title>
        <authorList>
            <person name="Brown T."/>
            <person name="Elewa A."/>
            <person name="Iarovenko S."/>
            <person name="Subramanian E."/>
            <person name="Araus A.J."/>
            <person name="Petzold A."/>
            <person name="Susuki M."/>
            <person name="Suzuki K.-i.T."/>
            <person name="Hayashi T."/>
            <person name="Toyoda A."/>
            <person name="Oliveira C."/>
            <person name="Osipova E."/>
            <person name="Leigh N.D."/>
            <person name="Simon A."/>
            <person name="Yun M.H."/>
        </authorList>
    </citation>
    <scope>NUCLEOTIDE SEQUENCE</scope>
    <source>
        <strain evidence="2">20211129_DDA</strain>
        <tissue evidence="2">Liver</tissue>
    </source>
</reference>
<sequence length="100" mass="10528">MDQTLTNSQKTNARMNPPVGSCQRPCRHRGGGASDKVLRTTPTAHQAKASQQEALMLAAALKVQPHCPSDSSPEGSAADSDTDDSMALFPSVTPQTAHDL</sequence>
<comment type="caution">
    <text evidence="2">The sequence shown here is derived from an EMBL/GenBank/DDBJ whole genome shotgun (WGS) entry which is preliminary data.</text>
</comment>
<dbReference type="Proteomes" id="UP001066276">
    <property type="component" value="Chromosome 4_1"/>
</dbReference>
<organism evidence="2 3">
    <name type="scientific">Pleurodeles waltl</name>
    <name type="common">Iberian ribbed newt</name>
    <dbReference type="NCBI Taxonomy" id="8319"/>
    <lineage>
        <taxon>Eukaryota</taxon>
        <taxon>Metazoa</taxon>
        <taxon>Chordata</taxon>
        <taxon>Craniata</taxon>
        <taxon>Vertebrata</taxon>
        <taxon>Euteleostomi</taxon>
        <taxon>Amphibia</taxon>
        <taxon>Batrachia</taxon>
        <taxon>Caudata</taxon>
        <taxon>Salamandroidea</taxon>
        <taxon>Salamandridae</taxon>
        <taxon>Pleurodelinae</taxon>
        <taxon>Pleurodeles</taxon>
    </lineage>
</organism>
<dbReference type="EMBL" id="JANPWB010000007">
    <property type="protein sequence ID" value="KAJ1170280.1"/>
    <property type="molecule type" value="Genomic_DNA"/>
</dbReference>
<evidence type="ECO:0000313" key="2">
    <source>
        <dbReference type="EMBL" id="KAJ1170280.1"/>
    </source>
</evidence>
<gene>
    <name evidence="2" type="ORF">NDU88_002159</name>
</gene>
<feature type="compositionally biased region" description="Polar residues" evidence="1">
    <location>
        <begin position="1"/>
        <end position="14"/>
    </location>
</feature>
<accession>A0AAV7T222</accession>
<feature type="region of interest" description="Disordered" evidence="1">
    <location>
        <begin position="1"/>
        <end position="50"/>
    </location>
</feature>
<feature type="region of interest" description="Disordered" evidence="1">
    <location>
        <begin position="63"/>
        <end position="100"/>
    </location>
</feature>
<keyword evidence="3" id="KW-1185">Reference proteome</keyword>
<proteinExistence type="predicted"/>
<evidence type="ECO:0000256" key="1">
    <source>
        <dbReference type="SAM" id="MobiDB-lite"/>
    </source>
</evidence>
<name>A0AAV7T222_PLEWA</name>
<feature type="compositionally biased region" description="Polar residues" evidence="1">
    <location>
        <begin position="40"/>
        <end position="50"/>
    </location>
</feature>
<dbReference type="AlphaFoldDB" id="A0AAV7T222"/>